<dbReference type="InterPro" id="IPR046887">
    <property type="entry name" value="RsmE_PUA-like"/>
</dbReference>
<dbReference type="Pfam" id="PF20260">
    <property type="entry name" value="PUA_4"/>
    <property type="match status" value="1"/>
</dbReference>
<evidence type="ECO:0000256" key="2">
    <source>
        <dbReference type="ARBA" id="ARBA00005528"/>
    </source>
</evidence>
<dbReference type="InterPro" id="IPR029026">
    <property type="entry name" value="tRNA_m1G_MTases_N"/>
</dbReference>
<sequence>MTPRKNRTAPRFYCPAPLEANTVLTLPEDLAHHAIRVLRLRSGTAITLFDGSGGEYPATLELQGKTAAARLESRSDTENELSTPLVLIQGIPANSKMDWILEKAVELGVHALIPVIAERSPPQPEGGRLEKRRQHWQRIVQSASEQCGRNRLMQVGPPVTLAQAFAAQADDNRQTLLCHPSGLALRETLRTDAPSVALAIGPEGGWSEQECQLAERQGIARVCFGSRVLRTETAGIALVAAATALLGLD</sequence>
<dbReference type="CDD" id="cd18084">
    <property type="entry name" value="RsmE-like"/>
    <property type="match status" value="1"/>
</dbReference>
<dbReference type="NCBIfam" id="NF008692">
    <property type="entry name" value="PRK11713.1-5"/>
    <property type="match status" value="1"/>
</dbReference>
<keyword evidence="7 12" id="KW-0489">Methyltransferase</keyword>
<dbReference type="GO" id="GO:0070042">
    <property type="term" value="F:rRNA (uridine-N3-)-methyltransferase activity"/>
    <property type="evidence" value="ECO:0007669"/>
    <property type="project" value="TreeGrafter"/>
</dbReference>
<comment type="function">
    <text evidence="10 12">Specifically methylates the N3 position of the uracil ring of uridine 1498 (m3U1498) in 16S rRNA. Acts on the fully assembled 30S ribosomal subunit.</text>
</comment>
<evidence type="ECO:0000256" key="7">
    <source>
        <dbReference type="ARBA" id="ARBA00022603"/>
    </source>
</evidence>
<dbReference type="InterPro" id="IPR046886">
    <property type="entry name" value="RsmE_MTase_dom"/>
</dbReference>
<keyword evidence="5 12" id="KW-0963">Cytoplasm</keyword>
<dbReference type="SUPFAM" id="SSF88697">
    <property type="entry name" value="PUA domain-like"/>
    <property type="match status" value="1"/>
</dbReference>
<proteinExistence type="inferred from homology"/>
<evidence type="ECO:0000256" key="3">
    <source>
        <dbReference type="ARBA" id="ARBA00012328"/>
    </source>
</evidence>
<dbReference type="InterPro" id="IPR006700">
    <property type="entry name" value="RsmE"/>
</dbReference>
<feature type="domain" description="Ribosomal RNA small subunit methyltransferase E PUA-like" evidence="14">
    <location>
        <begin position="26"/>
        <end position="65"/>
    </location>
</feature>
<protein>
    <recommendedName>
        <fullName evidence="4 12">Ribosomal RNA small subunit methyltransferase E</fullName>
        <ecNumber evidence="3 12">2.1.1.193</ecNumber>
    </recommendedName>
</protein>
<reference evidence="15 16" key="1">
    <citation type="submission" date="2019-03" db="EMBL/GenBank/DDBJ databases">
        <title>Genomic Encyclopedia of Type Strains, Phase IV (KMG-IV): sequencing the most valuable type-strain genomes for metagenomic binning, comparative biology and taxonomic classification.</title>
        <authorList>
            <person name="Goeker M."/>
        </authorList>
    </citation>
    <scope>NUCLEOTIDE SEQUENCE [LARGE SCALE GENOMIC DNA]</scope>
    <source>
        <strain evidence="15 16">DSM 100048</strain>
    </source>
</reference>
<dbReference type="EC" id="2.1.1.193" evidence="3 12"/>
<dbReference type="PIRSF" id="PIRSF015601">
    <property type="entry name" value="MTase_slr0722"/>
    <property type="match status" value="1"/>
</dbReference>
<evidence type="ECO:0000256" key="5">
    <source>
        <dbReference type="ARBA" id="ARBA00022490"/>
    </source>
</evidence>
<evidence type="ECO:0000256" key="9">
    <source>
        <dbReference type="ARBA" id="ARBA00022691"/>
    </source>
</evidence>
<comment type="similarity">
    <text evidence="2 12">Belongs to the RNA methyltransferase RsmE family.</text>
</comment>
<dbReference type="SUPFAM" id="SSF75217">
    <property type="entry name" value="alpha/beta knot"/>
    <property type="match status" value="1"/>
</dbReference>
<dbReference type="InterPro" id="IPR015947">
    <property type="entry name" value="PUA-like_sf"/>
</dbReference>
<dbReference type="Pfam" id="PF04452">
    <property type="entry name" value="Methyltrans_RNA"/>
    <property type="match status" value="1"/>
</dbReference>
<comment type="subcellular location">
    <subcellularLocation>
        <location evidence="1 12">Cytoplasm</location>
    </subcellularLocation>
</comment>
<dbReference type="Gene3D" id="3.40.1280.10">
    <property type="match status" value="1"/>
</dbReference>
<dbReference type="AlphaFoldDB" id="A0A4R3V598"/>
<keyword evidence="16" id="KW-1185">Reference proteome</keyword>
<evidence type="ECO:0000313" key="16">
    <source>
        <dbReference type="Proteomes" id="UP000294692"/>
    </source>
</evidence>
<organism evidence="15 16">
    <name type="scientific">Paracandidimonas soli</name>
    <dbReference type="NCBI Taxonomy" id="1917182"/>
    <lineage>
        <taxon>Bacteria</taxon>
        <taxon>Pseudomonadati</taxon>
        <taxon>Pseudomonadota</taxon>
        <taxon>Betaproteobacteria</taxon>
        <taxon>Burkholderiales</taxon>
        <taxon>Alcaligenaceae</taxon>
        <taxon>Paracandidimonas</taxon>
    </lineage>
</organism>
<dbReference type="RefSeq" id="WP_132477139.1">
    <property type="nucleotide sequence ID" value="NZ_JBEBWM010000050.1"/>
</dbReference>
<evidence type="ECO:0000256" key="8">
    <source>
        <dbReference type="ARBA" id="ARBA00022679"/>
    </source>
</evidence>
<keyword evidence="9 12" id="KW-0949">S-adenosyl-L-methionine</keyword>
<gene>
    <name evidence="15" type="ORF">EV686_105177</name>
</gene>
<dbReference type="OrthoDB" id="9815641at2"/>
<dbReference type="Proteomes" id="UP000294692">
    <property type="component" value="Unassembled WGS sequence"/>
</dbReference>
<comment type="caution">
    <text evidence="15">The sequence shown here is derived from an EMBL/GenBank/DDBJ whole genome shotgun (WGS) entry which is preliminary data.</text>
</comment>
<dbReference type="PANTHER" id="PTHR30027">
    <property type="entry name" value="RIBOSOMAL RNA SMALL SUBUNIT METHYLTRANSFERASE E"/>
    <property type="match status" value="1"/>
</dbReference>
<evidence type="ECO:0000256" key="1">
    <source>
        <dbReference type="ARBA" id="ARBA00004496"/>
    </source>
</evidence>
<dbReference type="GO" id="GO:0070475">
    <property type="term" value="P:rRNA base methylation"/>
    <property type="evidence" value="ECO:0007669"/>
    <property type="project" value="TreeGrafter"/>
</dbReference>
<evidence type="ECO:0000256" key="6">
    <source>
        <dbReference type="ARBA" id="ARBA00022552"/>
    </source>
</evidence>
<dbReference type="NCBIfam" id="TIGR00046">
    <property type="entry name" value="RsmE family RNA methyltransferase"/>
    <property type="match status" value="1"/>
</dbReference>
<keyword evidence="6 12" id="KW-0698">rRNA processing</keyword>
<evidence type="ECO:0000259" key="14">
    <source>
        <dbReference type="Pfam" id="PF20260"/>
    </source>
</evidence>
<evidence type="ECO:0000256" key="10">
    <source>
        <dbReference type="ARBA" id="ARBA00025699"/>
    </source>
</evidence>
<dbReference type="GO" id="GO:0005737">
    <property type="term" value="C:cytoplasm"/>
    <property type="evidence" value="ECO:0007669"/>
    <property type="project" value="UniProtKB-SubCell"/>
</dbReference>
<evidence type="ECO:0000256" key="11">
    <source>
        <dbReference type="ARBA" id="ARBA00047944"/>
    </source>
</evidence>
<dbReference type="InterPro" id="IPR029028">
    <property type="entry name" value="Alpha/beta_knot_MTases"/>
</dbReference>
<keyword evidence="8 12" id="KW-0808">Transferase</keyword>
<evidence type="ECO:0000256" key="4">
    <source>
        <dbReference type="ARBA" id="ARBA00013673"/>
    </source>
</evidence>
<comment type="catalytic activity">
    <reaction evidence="11 12">
        <text>uridine(1498) in 16S rRNA + S-adenosyl-L-methionine = N(3)-methyluridine(1498) in 16S rRNA + S-adenosyl-L-homocysteine + H(+)</text>
        <dbReference type="Rhea" id="RHEA:42920"/>
        <dbReference type="Rhea" id="RHEA-COMP:10283"/>
        <dbReference type="Rhea" id="RHEA-COMP:10284"/>
        <dbReference type="ChEBI" id="CHEBI:15378"/>
        <dbReference type="ChEBI" id="CHEBI:57856"/>
        <dbReference type="ChEBI" id="CHEBI:59789"/>
        <dbReference type="ChEBI" id="CHEBI:65315"/>
        <dbReference type="ChEBI" id="CHEBI:74502"/>
        <dbReference type="EC" id="2.1.1.193"/>
    </reaction>
</comment>
<dbReference type="PANTHER" id="PTHR30027:SF3">
    <property type="entry name" value="16S RRNA (URACIL(1498)-N(3))-METHYLTRANSFERASE"/>
    <property type="match status" value="1"/>
</dbReference>
<dbReference type="Gene3D" id="2.40.240.20">
    <property type="entry name" value="Hypothetical PUA domain-like, domain 1"/>
    <property type="match status" value="1"/>
</dbReference>
<evidence type="ECO:0000259" key="13">
    <source>
        <dbReference type="Pfam" id="PF04452"/>
    </source>
</evidence>
<evidence type="ECO:0000256" key="12">
    <source>
        <dbReference type="PIRNR" id="PIRNR015601"/>
    </source>
</evidence>
<dbReference type="EMBL" id="SMBX01000005">
    <property type="protein sequence ID" value="TCU98477.1"/>
    <property type="molecule type" value="Genomic_DNA"/>
</dbReference>
<feature type="domain" description="Ribosomal RNA small subunit methyltransferase E methyltransferase" evidence="13">
    <location>
        <begin position="80"/>
        <end position="241"/>
    </location>
</feature>
<accession>A0A4R3V598</accession>
<evidence type="ECO:0000313" key="15">
    <source>
        <dbReference type="EMBL" id="TCU98477.1"/>
    </source>
</evidence>
<name>A0A4R3V598_9BURK</name>